<dbReference type="AlphaFoldDB" id="A0A8S1LK09"/>
<keyword evidence="2" id="KW-0812">Transmembrane</keyword>
<feature type="transmembrane region" description="Helical" evidence="2">
    <location>
        <begin position="735"/>
        <end position="757"/>
    </location>
</feature>
<proteinExistence type="predicted"/>
<dbReference type="Proteomes" id="UP000688137">
    <property type="component" value="Unassembled WGS sequence"/>
</dbReference>
<organism evidence="3 4">
    <name type="scientific">Paramecium primaurelia</name>
    <dbReference type="NCBI Taxonomy" id="5886"/>
    <lineage>
        <taxon>Eukaryota</taxon>
        <taxon>Sar</taxon>
        <taxon>Alveolata</taxon>
        <taxon>Ciliophora</taxon>
        <taxon>Intramacronucleata</taxon>
        <taxon>Oligohymenophorea</taxon>
        <taxon>Peniculida</taxon>
        <taxon>Parameciidae</taxon>
        <taxon>Paramecium</taxon>
    </lineage>
</organism>
<evidence type="ECO:0000256" key="1">
    <source>
        <dbReference type="SAM" id="Coils"/>
    </source>
</evidence>
<keyword evidence="1" id="KW-0175">Coiled coil</keyword>
<comment type="caution">
    <text evidence="3">The sequence shown here is derived from an EMBL/GenBank/DDBJ whole genome shotgun (WGS) entry which is preliminary data.</text>
</comment>
<accession>A0A8S1LK09</accession>
<feature type="transmembrane region" description="Helical" evidence="2">
    <location>
        <begin position="634"/>
        <end position="652"/>
    </location>
</feature>
<evidence type="ECO:0000256" key="2">
    <source>
        <dbReference type="SAM" id="Phobius"/>
    </source>
</evidence>
<dbReference type="EMBL" id="CAJJDM010000038">
    <property type="protein sequence ID" value="CAD8066701.1"/>
    <property type="molecule type" value="Genomic_DNA"/>
</dbReference>
<keyword evidence="2" id="KW-0472">Membrane</keyword>
<feature type="transmembrane region" description="Helical" evidence="2">
    <location>
        <begin position="672"/>
        <end position="691"/>
    </location>
</feature>
<evidence type="ECO:0000313" key="4">
    <source>
        <dbReference type="Proteomes" id="UP000688137"/>
    </source>
</evidence>
<sequence>MSTKSLEEEIKSLESKIGKMQDEIEGLDKYYADKSHQLFHLNTQIEGLSKSLKQRKDLGTDKIKEQLEQEQVVLKKSQEQTDVKLRKTFQNFFTQQKTRMYLLANKSNQKMDVNSVAVFLLENPHKYVLTKWSEDETQDFNDGFSVTYRCVTFLIKKTTTLQQIFEWSVQYWELSRSEYTMVDKNCNCMDLLMNYSAENFFSAHKEQVQFACLYVYRKQLATNFLLDEQKINISLPNRNQQTSQDDENIKQIRKELDDFVDVQPGLKLYEKQDQEENNESTNISIGWKIFLLILSATLLILIYMNSKNIMDYETTSQVRLTLHNYLLEVKYGLNTVSTIDDLYKKINLITIVDKFNVTQSDGSIQEEIKIQFQFIQMGPKFKVFQVQSSNYTCNEIELASGYNECYYSIYSDKNALKSQIKATDGNTYPWGEYKTAEESGVFPFSGILSNYDGGGFDESYDSYEYVDDKVQLHKSQGMFNIFTTKMVLFNIVIYDDSREQFYVVYYFFEIAPSYEIVQQLHMQSFRCLKPEEAANFWLTEYIMLAISGILNSIMIFVAVKETLNSINKKYQNFQLRRDFTAFIQVGIMYQLTIFILQLVSFLMFSSIPSDSLDILQNSAESSIMYYANQFNNGLIIRGVLIILVGFNTLKLFQISESVAFVQAMAAKGAENIIMIIIFAITILASYAFIFYQLFSQRFDEFTTYYRSFISTCGMFFLGNFKIWFKIVDYEVQTMIIITSLVFVTYTYGATVLVNAVLQEVYRTISYRTDHLQTIKEFYAKIDEIKSKIHLAITQLIEKLRRKNQ</sequence>
<feature type="transmembrane region" description="Helical" evidence="2">
    <location>
        <begin position="538"/>
        <end position="559"/>
    </location>
</feature>
<reference evidence="3" key="1">
    <citation type="submission" date="2021-01" db="EMBL/GenBank/DDBJ databases">
        <authorList>
            <consortium name="Genoscope - CEA"/>
            <person name="William W."/>
        </authorList>
    </citation>
    <scope>NUCLEOTIDE SEQUENCE</scope>
</reference>
<protein>
    <submittedName>
        <fullName evidence="3">Uncharacterized protein</fullName>
    </submittedName>
</protein>
<name>A0A8S1LK09_PARPR</name>
<keyword evidence="4" id="KW-1185">Reference proteome</keyword>
<evidence type="ECO:0000313" key="3">
    <source>
        <dbReference type="EMBL" id="CAD8066701.1"/>
    </source>
</evidence>
<dbReference type="OMA" id="NIMDYET"/>
<feature type="transmembrane region" description="Helical" evidence="2">
    <location>
        <begin position="579"/>
        <end position="604"/>
    </location>
</feature>
<keyword evidence="2" id="KW-1133">Transmembrane helix</keyword>
<feature type="coiled-coil region" evidence="1">
    <location>
        <begin position="3"/>
        <end position="30"/>
    </location>
</feature>
<gene>
    <name evidence="3" type="ORF">PPRIM_AZ9-3.1.T0390253</name>
</gene>